<dbReference type="VEuPathDB" id="FungiDB:P174DRAFT_412956"/>
<evidence type="ECO:0000259" key="1">
    <source>
        <dbReference type="PROSITE" id="PS50181"/>
    </source>
</evidence>
<proteinExistence type="predicted"/>
<dbReference type="AlphaFoldDB" id="A0A2I1BXW7"/>
<gene>
    <name evidence="2" type="ORF">P174DRAFT_412956</name>
</gene>
<reference evidence="3" key="1">
    <citation type="journal article" date="2018" name="Proc. Natl. Acad. Sci. U.S.A.">
        <title>Linking secondary metabolites to gene clusters through genome sequencing of six diverse Aspergillus species.</title>
        <authorList>
            <person name="Kaerboelling I."/>
            <person name="Vesth T.C."/>
            <person name="Frisvad J.C."/>
            <person name="Nybo J.L."/>
            <person name="Theobald S."/>
            <person name="Kuo A."/>
            <person name="Bowyer P."/>
            <person name="Matsuda Y."/>
            <person name="Mondo S."/>
            <person name="Lyhne E.K."/>
            <person name="Kogle M.E."/>
            <person name="Clum A."/>
            <person name="Lipzen A."/>
            <person name="Salamov A."/>
            <person name="Ngan C.Y."/>
            <person name="Daum C."/>
            <person name="Chiniquy J."/>
            <person name="Barry K."/>
            <person name="LaButti K."/>
            <person name="Haridas S."/>
            <person name="Simmons B.A."/>
            <person name="Magnuson J.K."/>
            <person name="Mortensen U.H."/>
            <person name="Larsen T.O."/>
            <person name="Grigoriev I.V."/>
            <person name="Baker S.E."/>
            <person name="Andersen M.R."/>
        </authorList>
    </citation>
    <scope>NUCLEOTIDE SEQUENCE [LARGE SCALE GENOMIC DNA]</scope>
    <source>
        <strain evidence="3">IBT 16806</strain>
    </source>
</reference>
<dbReference type="EMBL" id="MSZS01000008">
    <property type="protein sequence ID" value="PKX90219.1"/>
    <property type="molecule type" value="Genomic_DNA"/>
</dbReference>
<evidence type="ECO:0000313" key="2">
    <source>
        <dbReference type="EMBL" id="PKX90219.1"/>
    </source>
</evidence>
<protein>
    <recommendedName>
        <fullName evidence="1">F-box domain-containing protein</fullName>
    </recommendedName>
</protein>
<dbReference type="STRING" id="1392255.A0A2I1BXW7"/>
<dbReference type="Proteomes" id="UP000234474">
    <property type="component" value="Unassembled WGS sequence"/>
</dbReference>
<accession>A0A2I1BXW7</accession>
<dbReference type="PROSITE" id="PS50181">
    <property type="entry name" value="FBOX"/>
    <property type="match status" value="1"/>
</dbReference>
<comment type="caution">
    <text evidence="2">The sequence shown here is derived from an EMBL/GenBank/DDBJ whole genome shotgun (WGS) entry which is preliminary data.</text>
</comment>
<keyword evidence="3" id="KW-1185">Reference proteome</keyword>
<dbReference type="RefSeq" id="XP_024678814.1">
    <property type="nucleotide sequence ID" value="XM_024824329.1"/>
</dbReference>
<organism evidence="2 3">
    <name type="scientific">Aspergillus novofumigatus (strain IBT 16806)</name>
    <dbReference type="NCBI Taxonomy" id="1392255"/>
    <lineage>
        <taxon>Eukaryota</taxon>
        <taxon>Fungi</taxon>
        <taxon>Dikarya</taxon>
        <taxon>Ascomycota</taxon>
        <taxon>Pezizomycotina</taxon>
        <taxon>Eurotiomycetes</taxon>
        <taxon>Eurotiomycetidae</taxon>
        <taxon>Eurotiales</taxon>
        <taxon>Aspergillaceae</taxon>
        <taxon>Aspergillus</taxon>
        <taxon>Aspergillus subgen. Fumigati</taxon>
    </lineage>
</organism>
<dbReference type="Pfam" id="PF00646">
    <property type="entry name" value="F-box"/>
    <property type="match status" value="1"/>
</dbReference>
<feature type="domain" description="F-box" evidence="1">
    <location>
        <begin position="43"/>
        <end position="89"/>
    </location>
</feature>
<feature type="non-terminal residue" evidence="2">
    <location>
        <position position="199"/>
    </location>
</feature>
<dbReference type="GeneID" id="36531654"/>
<dbReference type="OrthoDB" id="2687876at2759"/>
<dbReference type="InterPro" id="IPR001810">
    <property type="entry name" value="F-box_dom"/>
</dbReference>
<dbReference type="OMA" id="RICETCF"/>
<name>A0A2I1BXW7_ASPN1</name>
<sequence>MAIIRKASELTYYVDLRDHTLDSIESLCPLDNGQRHDAPRSTLGALDKLPLELVNIVLIQLGIRSLTDFRRVNRQARGVVDSIPQYRRIIQHAPATIRGILSIETGDWISCQNLYARLCTAECDGCGDFGGYLYLITCRRVCYLCFSQKTAYLPLLRTDAMREFGLRREHLANLPRMRSIPGRYSPRGIKCNTRLTLID</sequence>
<evidence type="ECO:0000313" key="3">
    <source>
        <dbReference type="Proteomes" id="UP000234474"/>
    </source>
</evidence>